<dbReference type="Pfam" id="PF11913">
    <property type="entry name" value="DUF3431"/>
    <property type="match status" value="1"/>
</dbReference>
<dbReference type="STRING" id="303698.A0A1V6TD00"/>
<feature type="signal peptide" evidence="2">
    <location>
        <begin position="1"/>
        <end position="28"/>
    </location>
</feature>
<dbReference type="EMBL" id="MLKD01000008">
    <property type="protein sequence ID" value="OQE23820.1"/>
    <property type="molecule type" value="Genomic_DNA"/>
</dbReference>
<proteinExistence type="predicted"/>
<dbReference type="OrthoDB" id="426718at2759"/>
<sequence>MRRSKGLRVSIAIAFLLLLVLVNRHVASIEPRQSRVKNNPLPDFVIEEGNGRIELVSGDRHPRAVKNNARPSSALTSTSTLIEQSRTISDSISASAPSPTAQGWLEPTNPVPAPPTKFAPQQIPVQVPGLDFWIDDEDDDDEYLNDYMTQNDGLFGQRHKNKLDDSSPPKPAVTPKSDRIVVLGRMSYEDSSWLDEELPDWQHAVYVVDEPDSDYTVEQNKGKESNVYLQYITDHYPNFPDYLVFLHAHRWSYHVEFPEQDNALTVQRLQLDYVKKNGYANLRCNWEPGCPEEVQPFRQLAGRTTEIAFAGAWMRIFNNTDVPEIVAVPCCAQFAVTRKQILARPLSQYLAFHRWLLETELDDDTSGRVFEYLWHIIFGQDPVSCPSKEQCYMDVFGLEWDPSYDLPDTSWVDETFWDNFGDNFDGEMYDFEQPNAYDNDGVNGENRSTNEKVTEDSRIDEIRANDTRTDGMVLEH</sequence>
<dbReference type="AlphaFoldDB" id="A0A1V6TD00"/>
<gene>
    <name evidence="3" type="ORF">PENSTE_c008G09785</name>
</gene>
<dbReference type="PANTHER" id="PTHR37490">
    <property type="entry name" value="EXPRESSED PROTEIN"/>
    <property type="match status" value="1"/>
</dbReference>
<feature type="region of interest" description="Disordered" evidence="1">
    <location>
        <begin position="434"/>
        <end position="455"/>
    </location>
</feature>
<evidence type="ECO:0000256" key="1">
    <source>
        <dbReference type="SAM" id="MobiDB-lite"/>
    </source>
</evidence>
<keyword evidence="2" id="KW-0732">Signal</keyword>
<protein>
    <submittedName>
        <fullName evidence="3">Uncharacterized protein</fullName>
    </submittedName>
</protein>
<feature type="region of interest" description="Disordered" evidence="1">
    <location>
        <begin position="86"/>
        <end position="113"/>
    </location>
</feature>
<dbReference type="InterPro" id="IPR021838">
    <property type="entry name" value="DUF3431"/>
</dbReference>
<evidence type="ECO:0000256" key="2">
    <source>
        <dbReference type="SAM" id="SignalP"/>
    </source>
</evidence>
<organism evidence="3 4">
    <name type="scientific">Penicillium steckii</name>
    <dbReference type="NCBI Taxonomy" id="303698"/>
    <lineage>
        <taxon>Eukaryota</taxon>
        <taxon>Fungi</taxon>
        <taxon>Dikarya</taxon>
        <taxon>Ascomycota</taxon>
        <taxon>Pezizomycotina</taxon>
        <taxon>Eurotiomycetes</taxon>
        <taxon>Eurotiomycetidae</taxon>
        <taxon>Eurotiales</taxon>
        <taxon>Aspergillaceae</taxon>
        <taxon>Penicillium</taxon>
    </lineage>
</organism>
<feature type="compositionally biased region" description="Low complexity" evidence="1">
    <location>
        <begin position="87"/>
        <end position="100"/>
    </location>
</feature>
<comment type="caution">
    <text evidence="3">The sequence shown here is derived from an EMBL/GenBank/DDBJ whole genome shotgun (WGS) entry which is preliminary data.</text>
</comment>
<dbReference type="PANTHER" id="PTHR37490:SF2">
    <property type="match status" value="1"/>
</dbReference>
<feature type="region of interest" description="Disordered" evidence="1">
    <location>
        <begin position="155"/>
        <end position="175"/>
    </location>
</feature>
<keyword evidence="4" id="KW-1185">Reference proteome</keyword>
<name>A0A1V6TD00_9EURO</name>
<evidence type="ECO:0000313" key="4">
    <source>
        <dbReference type="Proteomes" id="UP000191285"/>
    </source>
</evidence>
<accession>A0A1V6TD00</accession>
<dbReference type="Proteomes" id="UP000191285">
    <property type="component" value="Unassembled WGS sequence"/>
</dbReference>
<reference evidence="4" key="1">
    <citation type="journal article" date="2017" name="Nat. Microbiol.">
        <title>Global analysis of biosynthetic gene clusters reveals vast potential of secondary metabolite production in Penicillium species.</title>
        <authorList>
            <person name="Nielsen J.C."/>
            <person name="Grijseels S."/>
            <person name="Prigent S."/>
            <person name="Ji B."/>
            <person name="Dainat J."/>
            <person name="Nielsen K.F."/>
            <person name="Frisvad J.C."/>
            <person name="Workman M."/>
            <person name="Nielsen J."/>
        </authorList>
    </citation>
    <scope>NUCLEOTIDE SEQUENCE [LARGE SCALE GENOMIC DNA]</scope>
    <source>
        <strain evidence="4">IBT 24891</strain>
    </source>
</reference>
<feature type="chain" id="PRO_5010743486" evidence="2">
    <location>
        <begin position="29"/>
        <end position="476"/>
    </location>
</feature>
<evidence type="ECO:0000313" key="3">
    <source>
        <dbReference type="EMBL" id="OQE23820.1"/>
    </source>
</evidence>